<comment type="similarity">
    <text evidence="2 9">Belongs to the RecN family.</text>
</comment>
<keyword evidence="10" id="KW-0175">Coiled coil</keyword>
<dbReference type="GO" id="GO:0006310">
    <property type="term" value="P:DNA recombination"/>
    <property type="evidence" value="ECO:0007669"/>
    <property type="project" value="InterPro"/>
</dbReference>
<dbReference type="GO" id="GO:0006281">
    <property type="term" value="P:DNA repair"/>
    <property type="evidence" value="ECO:0007669"/>
    <property type="project" value="UniProtKB-KW"/>
</dbReference>
<dbReference type="PROSITE" id="PS00675">
    <property type="entry name" value="SIGMA54_INTERACT_1"/>
    <property type="match status" value="1"/>
</dbReference>
<dbReference type="GO" id="GO:0005524">
    <property type="term" value="F:ATP binding"/>
    <property type="evidence" value="ECO:0007669"/>
    <property type="project" value="UniProtKB-KW"/>
</dbReference>
<name>A0A915U612_9BACT</name>
<dbReference type="Proteomes" id="UP001063350">
    <property type="component" value="Chromosome"/>
</dbReference>
<dbReference type="PANTHER" id="PTHR11059:SF0">
    <property type="entry name" value="DNA REPAIR PROTEIN RECN"/>
    <property type="match status" value="1"/>
</dbReference>
<dbReference type="AlphaFoldDB" id="A0A915U612"/>
<dbReference type="GO" id="GO:0043590">
    <property type="term" value="C:bacterial nucleoid"/>
    <property type="evidence" value="ECO:0007669"/>
    <property type="project" value="TreeGrafter"/>
</dbReference>
<dbReference type="RefSeq" id="WP_267926466.1">
    <property type="nucleotide sequence ID" value="NZ_AP024233.1"/>
</dbReference>
<dbReference type="InterPro" id="IPR004604">
    <property type="entry name" value="DNA_recomb/repair_RecN"/>
</dbReference>
<evidence type="ECO:0000256" key="4">
    <source>
        <dbReference type="ARBA" id="ARBA00022741"/>
    </source>
</evidence>
<evidence type="ECO:0000256" key="6">
    <source>
        <dbReference type="ARBA" id="ARBA00022840"/>
    </source>
</evidence>
<dbReference type="CDD" id="cd03241">
    <property type="entry name" value="ABC_RecN"/>
    <property type="match status" value="2"/>
</dbReference>
<sequence>MLQELHIENLALIDSLHLDFSGQDTGLIVFTGETGAGKSIILQALHLLTGGRGSATWIRSNCDRAVIEACFLLGSEQQESLELLRKHGLENDGECIIRRILSRTGRSRVYVNDHLVTAKLAGRLATNLVSIASQHDHQELLSSRRHLDFLDSFGELWPERQEFASLYARWQQLARSLRILQEKEQDKEQRRDFLAFQLREIQEVDPTPGEDEELSLERDRLKSSTTLATLAAKSHELLHGRLIEHLAEIRKNMEQVASLDESARELSERITTACYEVKDLESALRDYRDTIPMDPGRLEEINGRLAALKTLQRKYGPTLEEVLEFAVRAEEELQTLDSMEQELARLEKELEVLSSELRSRAAQLTRKRQKAAASLKKAMERELSSLSFPQALFSAAVESDAENIQATGQDQVTFLFSANPGEEPKPLVKVVSGGELSRLMLAMKCLLARRDQVETVVFDEVDAGIGGKAAEAVAGKISELAGHHQVFCITHLPQIAAYATAHYLVEKQVLEGRTSTSIRMLDGDSRVLELARMLGGNSLTDQTMAFARDLIERAG</sequence>
<accession>A0A915U612</accession>
<evidence type="ECO:0000256" key="2">
    <source>
        <dbReference type="ARBA" id="ARBA00009441"/>
    </source>
</evidence>
<evidence type="ECO:0000256" key="7">
    <source>
        <dbReference type="ARBA" id="ARBA00023204"/>
    </source>
</evidence>
<evidence type="ECO:0000256" key="5">
    <source>
        <dbReference type="ARBA" id="ARBA00022763"/>
    </source>
</evidence>
<feature type="coiled-coil region" evidence="10">
    <location>
        <begin position="329"/>
        <end position="381"/>
    </location>
</feature>
<keyword evidence="13" id="KW-1185">Reference proteome</keyword>
<evidence type="ECO:0000313" key="13">
    <source>
        <dbReference type="Proteomes" id="UP001063350"/>
    </source>
</evidence>
<evidence type="ECO:0000256" key="3">
    <source>
        <dbReference type="ARBA" id="ARBA00021315"/>
    </source>
</evidence>
<evidence type="ECO:0000256" key="1">
    <source>
        <dbReference type="ARBA" id="ARBA00003618"/>
    </source>
</evidence>
<evidence type="ECO:0000256" key="9">
    <source>
        <dbReference type="PIRNR" id="PIRNR003128"/>
    </source>
</evidence>
<dbReference type="KEGG" id="ddu:GF1_20880"/>
<keyword evidence="4" id="KW-0547">Nucleotide-binding</keyword>
<organism evidence="12 13">
    <name type="scientific">Desulfolithobacter dissulfuricans</name>
    <dbReference type="NCBI Taxonomy" id="2795293"/>
    <lineage>
        <taxon>Bacteria</taxon>
        <taxon>Pseudomonadati</taxon>
        <taxon>Thermodesulfobacteriota</taxon>
        <taxon>Desulfobulbia</taxon>
        <taxon>Desulfobulbales</taxon>
        <taxon>Desulfobulbaceae</taxon>
        <taxon>Desulfolithobacter</taxon>
    </lineage>
</organism>
<dbReference type="Gene3D" id="3.40.50.300">
    <property type="entry name" value="P-loop containing nucleotide triphosphate hydrolases"/>
    <property type="match status" value="2"/>
</dbReference>
<protein>
    <recommendedName>
        <fullName evidence="3 9">DNA repair protein RecN</fullName>
    </recommendedName>
    <alternativeName>
        <fullName evidence="8 9">Recombination protein N</fullName>
    </alternativeName>
</protein>
<dbReference type="FunFam" id="3.40.50.300:FF:000319">
    <property type="entry name" value="DNA repair protein RecN"/>
    <property type="match status" value="1"/>
</dbReference>
<dbReference type="FunFam" id="3.40.50.300:FF:000356">
    <property type="entry name" value="DNA repair protein RecN"/>
    <property type="match status" value="1"/>
</dbReference>
<feature type="domain" description="RecF/RecN/SMC N-terminal" evidence="11">
    <location>
        <begin position="24"/>
        <end position="506"/>
    </location>
</feature>
<dbReference type="InterPro" id="IPR003395">
    <property type="entry name" value="RecF/RecN/SMC_N"/>
</dbReference>
<dbReference type="SUPFAM" id="SSF52540">
    <property type="entry name" value="P-loop containing nucleoside triphosphate hydrolases"/>
    <property type="match status" value="1"/>
</dbReference>
<dbReference type="NCBIfam" id="TIGR00634">
    <property type="entry name" value="recN"/>
    <property type="match status" value="1"/>
</dbReference>
<keyword evidence="7 9" id="KW-0234">DNA repair</keyword>
<evidence type="ECO:0000259" key="11">
    <source>
        <dbReference type="Pfam" id="PF02463"/>
    </source>
</evidence>
<keyword evidence="6" id="KW-0067">ATP-binding</keyword>
<dbReference type="GO" id="GO:0009432">
    <property type="term" value="P:SOS response"/>
    <property type="evidence" value="ECO:0007669"/>
    <property type="project" value="TreeGrafter"/>
</dbReference>
<dbReference type="InterPro" id="IPR027417">
    <property type="entry name" value="P-loop_NTPase"/>
</dbReference>
<proteinExistence type="inferred from homology"/>
<evidence type="ECO:0000256" key="8">
    <source>
        <dbReference type="ARBA" id="ARBA00033408"/>
    </source>
</evidence>
<reference evidence="12" key="1">
    <citation type="submission" date="2020-12" db="EMBL/GenBank/DDBJ databases">
        <title>Desulfobium dissulfuricans gen. nov., sp. nov., a novel mesophilic, sulfate-reducing bacterium isolated from a deep-sea hydrothermal vent.</title>
        <authorList>
            <person name="Hashimoto Y."/>
            <person name="Tame A."/>
            <person name="Sawayama S."/>
            <person name="Miyazaki J."/>
            <person name="Takai K."/>
            <person name="Nakagawa S."/>
        </authorList>
    </citation>
    <scope>NUCLEOTIDE SEQUENCE</scope>
    <source>
        <strain evidence="12">GF1</strain>
    </source>
</reference>
<gene>
    <name evidence="12" type="primary">recN</name>
    <name evidence="12" type="ORF">GF1_20880</name>
</gene>
<evidence type="ECO:0000313" key="12">
    <source>
        <dbReference type="EMBL" id="BCO09712.1"/>
    </source>
</evidence>
<dbReference type="PANTHER" id="PTHR11059">
    <property type="entry name" value="DNA REPAIR PROTEIN RECN"/>
    <property type="match status" value="1"/>
</dbReference>
<evidence type="ECO:0000256" key="10">
    <source>
        <dbReference type="SAM" id="Coils"/>
    </source>
</evidence>
<dbReference type="InterPro" id="IPR025662">
    <property type="entry name" value="Sigma_54_int_dom_ATP-bd_1"/>
</dbReference>
<comment type="function">
    <text evidence="1 9">May be involved in recombinational repair of damaged DNA.</text>
</comment>
<dbReference type="PIRSF" id="PIRSF003128">
    <property type="entry name" value="RecN"/>
    <property type="match status" value="1"/>
</dbReference>
<dbReference type="EMBL" id="AP024233">
    <property type="protein sequence ID" value="BCO09712.1"/>
    <property type="molecule type" value="Genomic_DNA"/>
</dbReference>
<keyword evidence="5 9" id="KW-0227">DNA damage</keyword>
<dbReference type="Pfam" id="PF02463">
    <property type="entry name" value="SMC_N"/>
    <property type="match status" value="1"/>
</dbReference>